<dbReference type="EMBL" id="SRYB01000023">
    <property type="protein sequence ID" value="TGY77569.1"/>
    <property type="molecule type" value="Genomic_DNA"/>
</dbReference>
<accession>A0AC61RC87</accession>
<comment type="caution">
    <text evidence="1">The sequence shown here is derived from an EMBL/GenBank/DDBJ whole genome shotgun (WGS) entry which is preliminary data.</text>
</comment>
<proteinExistence type="predicted"/>
<evidence type="ECO:0000313" key="1">
    <source>
        <dbReference type="EMBL" id="TGY77569.1"/>
    </source>
</evidence>
<keyword evidence="2" id="KW-1185">Reference proteome</keyword>
<gene>
    <name evidence="1" type="ORF">E5331_14075</name>
</gene>
<protein>
    <submittedName>
        <fullName evidence="1">Uncharacterized protein</fullName>
    </submittedName>
</protein>
<evidence type="ECO:0000313" key="2">
    <source>
        <dbReference type="Proteomes" id="UP000306319"/>
    </source>
</evidence>
<name>A0AC61RC87_9BACT</name>
<sequence>MDDPVKLPEVQDLILGNQIGCIAYELSKRLDVDPIFALMLFYESKTCRQLHDKATGLYLFSEKYLADEFVLEKQGR</sequence>
<organism evidence="1 2">
    <name type="scientific">Lepagella muris</name>
    <dbReference type="NCBI Taxonomy" id="3032870"/>
    <lineage>
        <taxon>Bacteria</taxon>
        <taxon>Pseudomonadati</taxon>
        <taxon>Bacteroidota</taxon>
        <taxon>Bacteroidia</taxon>
        <taxon>Bacteroidales</taxon>
        <taxon>Muribaculaceae</taxon>
        <taxon>Lepagella</taxon>
    </lineage>
</organism>
<reference evidence="1" key="1">
    <citation type="submission" date="2019-04" db="EMBL/GenBank/DDBJ databases">
        <title>Microbes associate with the intestines of laboratory mice.</title>
        <authorList>
            <person name="Navarre W."/>
            <person name="Wong E."/>
            <person name="Huang K."/>
            <person name="Tropini C."/>
            <person name="Ng K."/>
            <person name="Yu B."/>
        </authorList>
    </citation>
    <scope>NUCLEOTIDE SEQUENCE</scope>
    <source>
        <strain evidence="1">NM04_E33</strain>
    </source>
</reference>
<dbReference type="Proteomes" id="UP000306319">
    <property type="component" value="Unassembled WGS sequence"/>
</dbReference>